<dbReference type="OrthoDB" id="191899at2759"/>
<dbReference type="Gene3D" id="3.60.10.10">
    <property type="entry name" value="Endonuclease/exonuclease/phosphatase"/>
    <property type="match status" value="1"/>
</dbReference>
<organism evidence="3 4">
    <name type="scientific">Triparma columacea</name>
    <dbReference type="NCBI Taxonomy" id="722753"/>
    <lineage>
        <taxon>Eukaryota</taxon>
        <taxon>Sar</taxon>
        <taxon>Stramenopiles</taxon>
        <taxon>Ochrophyta</taxon>
        <taxon>Bolidophyceae</taxon>
        <taxon>Parmales</taxon>
        <taxon>Triparmaceae</taxon>
        <taxon>Triparma</taxon>
    </lineage>
</organism>
<gene>
    <name evidence="3" type="ORF">TrCOL_g9922</name>
</gene>
<feature type="region of interest" description="Disordered" evidence="1">
    <location>
        <begin position="186"/>
        <end position="206"/>
    </location>
</feature>
<evidence type="ECO:0000313" key="4">
    <source>
        <dbReference type="Proteomes" id="UP001165065"/>
    </source>
</evidence>
<dbReference type="AlphaFoldDB" id="A0A9W7G1G2"/>
<dbReference type="Proteomes" id="UP001165065">
    <property type="component" value="Unassembled WGS sequence"/>
</dbReference>
<dbReference type="SUPFAM" id="SSF56219">
    <property type="entry name" value="DNase I-like"/>
    <property type="match status" value="1"/>
</dbReference>
<evidence type="ECO:0000259" key="2">
    <source>
        <dbReference type="Pfam" id="PF03372"/>
    </source>
</evidence>
<dbReference type="EMBL" id="BRYA01000680">
    <property type="protein sequence ID" value="GMI29420.1"/>
    <property type="molecule type" value="Genomic_DNA"/>
</dbReference>
<dbReference type="GO" id="GO:0003824">
    <property type="term" value="F:catalytic activity"/>
    <property type="evidence" value="ECO:0007669"/>
    <property type="project" value="InterPro"/>
</dbReference>
<reference evidence="4" key="1">
    <citation type="journal article" date="2023" name="Commun. Biol.">
        <title>Genome analysis of Parmales, the sister group of diatoms, reveals the evolutionary specialization of diatoms from phago-mixotrophs to photoautotrophs.</title>
        <authorList>
            <person name="Ban H."/>
            <person name="Sato S."/>
            <person name="Yoshikawa S."/>
            <person name="Yamada K."/>
            <person name="Nakamura Y."/>
            <person name="Ichinomiya M."/>
            <person name="Sato N."/>
            <person name="Blanc-Mathieu R."/>
            <person name="Endo H."/>
            <person name="Kuwata A."/>
            <person name="Ogata H."/>
        </authorList>
    </citation>
    <scope>NUCLEOTIDE SEQUENCE [LARGE SCALE GENOMIC DNA]</scope>
</reference>
<protein>
    <recommendedName>
        <fullName evidence="2">Endonuclease/exonuclease/phosphatase domain-containing protein</fullName>
    </recommendedName>
</protein>
<feature type="domain" description="Endonuclease/exonuclease/phosphatase" evidence="2">
    <location>
        <begin position="172"/>
        <end position="511"/>
    </location>
</feature>
<dbReference type="Pfam" id="PF03372">
    <property type="entry name" value="Exo_endo_phos"/>
    <property type="match status" value="1"/>
</dbReference>
<dbReference type="InterPro" id="IPR036691">
    <property type="entry name" value="Endo/exonu/phosph_ase_sf"/>
</dbReference>
<dbReference type="InterPro" id="IPR005135">
    <property type="entry name" value="Endo/exonuclease/phosphatase"/>
</dbReference>
<feature type="compositionally biased region" description="Basic and acidic residues" evidence="1">
    <location>
        <begin position="186"/>
        <end position="197"/>
    </location>
</feature>
<sequence length="520" mass="57490">MSTSVRPDAITVLNYNMLATSLTSPTIPWMLSIPKSISERYPNLRSKIEKEYALNWHKNESVGGGSGGWKRFRKVFGCKNLHSVGFDRLGLEVEIKSNTEAAVKGGACVTFRGLVQGECGGEDSEVEGWLEELEVLKRSVYSWSCGRGLKILNLVTGVDRTRWKGIDEEVKKPDVIIMTEYDVHGDEPGWEEKEERQGNNYPPPLLYDSSDEGDVNDIWSWDSLGCYKPKVSGKPYYTFSQAMCSRGYHSVLVQGPGEDGSGKGLFFNKDIFEYEGGREVEGGARWDVVGCGDRYEGGIRGVDLKEVSTGMDGKVKEWGVNDRRSVAVGRVQFKGREGSLVVLASHLQTKSKDKEGRVMYPGEVRAGELEFIKKVFEEQVEVGEDDVVVFGGDFNANIRGTTFEERDVLRGVCRVGGGGEGGEVKKFDTGYVKGENGEGSFVWKGVELKDCFEGINSMTHNERGEAIGSSVNAVRCETIDYIFANREVLARNEFVVEGVQGIPDETNPSDHLPVIATIKI</sequence>
<evidence type="ECO:0000313" key="3">
    <source>
        <dbReference type="EMBL" id="GMI29420.1"/>
    </source>
</evidence>
<proteinExistence type="predicted"/>
<evidence type="ECO:0000256" key="1">
    <source>
        <dbReference type="SAM" id="MobiDB-lite"/>
    </source>
</evidence>
<keyword evidence="4" id="KW-1185">Reference proteome</keyword>
<accession>A0A9W7G1G2</accession>
<name>A0A9W7G1G2_9STRA</name>
<comment type="caution">
    <text evidence="3">The sequence shown here is derived from an EMBL/GenBank/DDBJ whole genome shotgun (WGS) entry which is preliminary data.</text>
</comment>